<comment type="caution">
    <text evidence="2">The sequence shown here is derived from an EMBL/GenBank/DDBJ whole genome shotgun (WGS) entry which is preliminary data.</text>
</comment>
<keyword evidence="3" id="KW-1185">Reference proteome</keyword>
<dbReference type="Proteomes" id="UP001501303">
    <property type="component" value="Unassembled WGS sequence"/>
</dbReference>
<dbReference type="InterPro" id="IPR016181">
    <property type="entry name" value="Acyl_CoA_acyltransferase"/>
</dbReference>
<proteinExistence type="predicted"/>
<dbReference type="SUPFAM" id="SSF55729">
    <property type="entry name" value="Acyl-CoA N-acyltransferases (Nat)"/>
    <property type="match status" value="1"/>
</dbReference>
<dbReference type="RefSeq" id="WP_344261150.1">
    <property type="nucleotide sequence ID" value="NZ_BAAAMJ010000020.1"/>
</dbReference>
<protein>
    <recommendedName>
        <fullName evidence="1">N-acetyltransferase domain-containing protein</fullName>
    </recommendedName>
</protein>
<accession>A0ABP5AG73</accession>
<dbReference type="PROSITE" id="PS51186">
    <property type="entry name" value="GNAT"/>
    <property type="match status" value="1"/>
</dbReference>
<evidence type="ECO:0000313" key="2">
    <source>
        <dbReference type="EMBL" id="GAA1912564.1"/>
    </source>
</evidence>
<reference evidence="3" key="1">
    <citation type="journal article" date="2019" name="Int. J. Syst. Evol. Microbiol.">
        <title>The Global Catalogue of Microorganisms (GCM) 10K type strain sequencing project: providing services to taxonomists for standard genome sequencing and annotation.</title>
        <authorList>
            <consortium name="The Broad Institute Genomics Platform"/>
            <consortium name="The Broad Institute Genome Sequencing Center for Infectious Disease"/>
            <person name="Wu L."/>
            <person name="Ma J."/>
        </authorList>
    </citation>
    <scope>NUCLEOTIDE SEQUENCE [LARGE SCALE GENOMIC DNA]</scope>
    <source>
        <strain evidence="3">JCM 13581</strain>
    </source>
</reference>
<gene>
    <name evidence="2" type="ORF">GCM10009716_22940</name>
</gene>
<feature type="domain" description="N-acetyltransferase" evidence="1">
    <location>
        <begin position="7"/>
        <end position="179"/>
    </location>
</feature>
<dbReference type="EMBL" id="BAAAMJ010000020">
    <property type="protein sequence ID" value="GAA1912564.1"/>
    <property type="molecule type" value="Genomic_DNA"/>
</dbReference>
<dbReference type="Gene3D" id="3.40.630.30">
    <property type="match status" value="1"/>
</dbReference>
<evidence type="ECO:0000259" key="1">
    <source>
        <dbReference type="PROSITE" id="PS51186"/>
    </source>
</evidence>
<evidence type="ECO:0000313" key="3">
    <source>
        <dbReference type="Proteomes" id="UP001501303"/>
    </source>
</evidence>
<name>A0ABP5AG73_9ACTN</name>
<organism evidence="2 3">
    <name type="scientific">Streptomyces sodiiphilus</name>
    <dbReference type="NCBI Taxonomy" id="226217"/>
    <lineage>
        <taxon>Bacteria</taxon>
        <taxon>Bacillati</taxon>
        <taxon>Actinomycetota</taxon>
        <taxon>Actinomycetes</taxon>
        <taxon>Kitasatosporales</taxon>
        <taxon>Streptomycetaceae</taxon>
        <taxon>Streptomyces</taxon>
    </lineage>
</organism>
<dbReference type="InterPro" id="IPR000182">
    <property type="entry name" value="GNAT_dom"/>
</dbReference>
<sequence length="189" mass="20984">MTRAPAAELRTFTTLDSVRSDFLDVYADVRAPLLHLPNYAVTAFGERLERHSTEPGFTAVLAYVEGHPVGYAYANSIEHGDRYWQRTTPPPAGKYTERPAVALKELGVRTAWRKTGTSRRIHDALLADRNEPYVTLMVNPAAGDGKVHALYESWGYEDIGRSQPSPASPVLTVMIRAARRPAPTPRKLV</sequence>